<accession>A0A1I4M7N3</accession>
<keyword evidence="1" id="KW-0963">Cytoplasm</keyword>
<dbReference type="SUPFAM" id="SSF53790">
    <property type="entry name" value="Tetrapyrrole methylase"/>
    <property type="match status" value="1"/>
</dbReference>
<evidence type="ECO:0000313" key="7">
    <source>
        <dbReference type="EMBL" id="CAE6484910.1"/>
    </source>
</evidence>
<evidence type="ECO:0000256" key="4">
    <source>
        <dbReference type="ARBA" id="ARBA00022679"/>
    </source>
</evidence>
<dbReference type="Gene3D" id="3.30.950.10">
    <property type="entry name" value="Methyltransferase, Cobalt-precorrin-4 Transmethylase, Domain 2"/>
    <property type="match status" value="1"/>
</dbReference>
<dbReference type="PANTHER" id="PTHR46111">
    <property type="entry name" value="RIBOSOMAL RNA SMALL SUBUNIT METHYLTRANSFERASE I"/>
    <property type="match status" value="1"/>
</dbReference>
<reference evidence="8 9" key="1">
    <citation type="submission" date="2016-10" db="EMBL/GenBank/DDBJ databases">
        <authorList>
            <person name="de Groot N.N."/>
        </authorList>
    </citation>
    <scope>NUCLEOTIDE SEQUENCE [LARGE SCALE GENOMIC DNA]</scope>
    <source>
        <strain evidence="8 9">Nm146</strain>
    </source>
</reference>
<dbReference type="CDD" id="cd11649">
    <property type="entry name" value="RsmI_like"/>
    <property type="match status" value="1"/>
</dbReference>
<dbReference type="EMBL" id="FOUF01000003">
    <property type="protein sequence ID" value="SFL98977.1"/>
    <property type="molecule type" value="Genomic_DNA"/>
</dbReference>
<keyword evidence="2" id="KW-0698">rRNA processing</keyword>
<dbReference type="GO" id="GO:0032259">
    <property type="term" value="P:methylation"/>
    <property type="evidence" value="ECO:0007669"/>
    <property type="project" value="UniProtKB-KW"/>
</dbReference>
<evidence type="ECO:0000256" key="2">
    <source>
        <dbReference type="ARBA" id="ARBA00022552"/>
    </source>
</evidence>
<gene>
    <name evidence="7" type="ORF">NMYAN_10223</name>
    <name evidence="8" type="ORF">SAMN05421880_103139</name>
</gene>
<proteinExistence type="predicted"/>
<evidence type="ECO:0000313" key="8">
    <source>
        <dbReference type="EMBL" id="SFL98977.1"/>
    </source>
</evidence>
<evidence type="ECO:0000256" key="3">
    <source>
        <dbReference type="ARBA" id="ARBA00022603"/>
    </source>
</evidence>
<dbReference type="RefSeq" id="WP_090666376.1">
    <property type="nucleotide sequence ID" value="NZ_CAJNAP010000001.1"/>
</dbReference>
<dbReference type="PANTHER" id="PTHR46111:SF2">
    <property type="entry name" value="SAM-DEPENDENT METHYLTRANSFERASE"/>
    <property type="match status" value="1"/>
</dbReference>
<dbReference type="Proteomes" id="UP000199561">
    <property type="component" value="Unassembled WGS sequence"/>
</dbReference>
<protein>
    <submittedName>
        <fullName evidence="8">16S rRNA (Cytidine1402-2'-O)-methyltransferase</fullName>
    </submittedName>
</protein>
<evidence type="ECO:0000259" key="6">
    <source>
        <dbReference type="Pfam" id="PF00590"/>
    </source>
</evidence>
<dbReference type="GO" id="GO:0008168">
    <property type="term" value="F:methyltransferase activity"/>
    <property type="evidence" value="ECO:0007669"/>
    <property type="project" value="UniProtKB-KW"/>
</dbReference>
<dbReference type="Pfam" id="PF00590">
    <property type="entry name" value="TP_methylase"/>
    <property type="match status" value="1"/>
</dbReference>
<dbReference type="GO" id="GO:0006364">
    <property type="term" value="P:rRNA processing"/>
    <property type="evidence" value="ECO:0007669"/>
    <property type="project" value="UniProtKB-KW"/>
</dbReference>
<dbReference type="STRING" id="52442.SAMN05421880_103139"/>
<dbReference type="Proteomes" id="UP000601736">
    <property type="component" value="Unassembled WGS sequence"/>
</dbReference>
<dbReference type="PIRSF" id="PIRSF005917">
    <property type="entry name" value="MTase_YraL"/>
    <property type="match status" value="1"/>
</dbReference>
<dbReference type="Gene3D" id="3.40.1010.10">
    <property type="entry name" value="Cobalt-precorrin-4 Transmethylase, Domain 1"/>
    <property type="match status" value="1"/>
</dbReference>
<evidence type="ECO:0000256" key="1">
    <source>
        <dbReference type="ARBA" id="ARBA00022490"/>
    </source>
</evidence>
<dbReference type="InterPro" id="IPR014777">
    <property type="entry name" value="4pyrrole_Mease_sub1"/>
</dbReference>
<keyword evidence="5" id="KW-0949">S-adenosyl-L-methionine</keyword>
<dbReference type="InterPro" id="IPR008189">
    <property type="entry name" value="rRNA_ssu_MeTfrase_I"/>
</dbReference>
<sequence>MTPGKLFLIPSPLGETRLGNILPENVQRRVANLRHFIVEHPKTARLFLKQIECHRPLQEIEMQILNEHTRFNEIEQLLAPVFSGYDIGLLSEAGCPAIADPGANLVHIAHQKNVTIVPLVGPSSIFLALMASGFNGQNFHFHGYLPVKDDLKIRAIHNLEEQSAKMSQTQIFIEAPYRNQKLLETLVKYCKDETELCIASNLTLESEYIITKSIKTWKSNLPDINKKPTVFLLSNSNIF</sequence>
<evidence type="ECO:0000256" key="5">
    <source>
        <dbReference type="ARBA" id="ARBA00022691"/>
    </source>
</evidence>
<keyword evidence="3 8" id="KW-0489">Methyltransferase</keyword>
<name>A0A1I4M7N3_9PROT</name>
<evidence type="ECO:0000313" key="9">
    <source>
        <dbReference type="Proteomes" id="UP000199561"/>
    </source>
</evidence>
<dbReference type="AlphaFoldDB" id="A0A1I4M7N3"/>
<keyword evidence="9" id="KW-1185">Reference proteome</keyword>
<dbReference type="InterPro" id="IPR000878">
    <property type="entry name" value="4pyrrol_Mease"/>
</dbReference>
<feature type="domain" description="Tetrapyrrole methylase" evidence="6">
    <location>
        <begin position="68"/>
        <end position="215"/>
    </location>
</feature>
<reference evidence="7" key="2">
    <citation type="submission" date="2021-02" db="EMBL/GenBank/DDBJ databases">
        <authorList>
            <person name="Han P."/>
        </authorList>
    </citation>
    <scope>NUCLEOTIDE SEQUENCE</scope>
    <source>
        <strain evidence="7">Nitrosomonas nitrosa 18-3D</strain>
    </source>
</reference>
<dbReference type="InterPro" id="IPR014776">
    <property type="entry name" value="4pyrrole_Mease_sub2"/>
</dbReference>
<dbReference type="OrthoDB" id="7061662at2"/>
<organism evidence="8 9">
    <name type="scientific">Nitrosomonas nitrosa</name>
    <dbReference type="NCBI Taxonomy" id="52442"/>
    <lineage>
        <taxon>Bacteria</taxon>
        <taxon>Pseudomonadati</taxon>
        <taxon>Pseudomonadota</taxon>
        <taxon>Betaproteobacteria</taxon>
        <taxon>Nitrosomonadales</taxon>
        <taxon>Nitrosomonadaceae</taxon>
        <taxon>Nitrosomonas</taxon>
    </lineage>
</organism>
<keyword evidence="4 8" id="KW-0808">Transferase</keyword>
<dbReference type="InterPro" id="IPR035996">
    <property type="entry name" value="4pyrrol_Methylase_sf"/>
</dbReference>
<dbReference type="EMBL" id="CAJNAP010000001">
    <property type="protein sequence ID" value="CAE6484910.1"/>
    <property type="molecule type" value="Genomic_DNA"/>
</dbReference>